<name>A0AAE4IJ67_BACUN</name>
<dbReference type="InterPro" id="IPR051324">
    <property type="entry name" value="Stress/Tellurium_Resist"/>
</dbReference>
<comment type="caution">
    <text evidence="4">The sequence shown here is derived from an EMBL/GenBank/DDBJ whole genome shotgun (WGS) entry which is preliminary data.</text>
</comment>
<dbReference type="InterPro" id="IPR003325">
    <property type="entry name" value="TerD"/>
</dbReference>
<dbReference type="Gene3D" id="2.60.60.30">
    <property type="entry name" value="sav2460 like domains"/>
    <property type="match status" value="1"/>
</dbReference>
<dbReference type="Pfam" id="PF02342">
    <property type="entry name" value="TerD"/>
    <property type="match status" value="2"/>
</dbReference>
<dbReference type="AlphaFoldDB" id="A0AAE4IJ67"/>
<keyword evidence="2" id="KW-0778">Tellurium resistance</keyword>
<protein>
    <submittedName>
        <fullName evidence="4">TerD family protein</fullName>
    </submittedName>
</protein>
<evidence type="ECO:0000259" key="3">
    <source>
        <dbReference type="Pfam" id="PF02342"/>
    </source>
</evidence>
<dbReference type="RefSeq" id="WP_022163523.1">
    <property type="nucleotide sequence ID" value="NZ_JAWDEU010000002.1"/>
</dbReference>
<proteinExistence type="inferred from homology"/>
<sequence length="222" mass="25086">MAINLVKGQRVEIDNSLFHLKVEMGWKVNPNANPPYDLDASTFLLGNSGQIEHEYNFVFYGSSNKVPALDNEEKQIYDGNGNPVYRPCSVDKSVLGSIDDLGDDEDDTGEGSEEIDVDLTKTSSAVKEILFTVSIYWNPNNLNDPRRKYNFGQVRDAFIQIKNALTGEIICRYDLDEDFSTDKGVEFGRLYRRGTEWKFQAVGDAHTDGLEPICKKYASKFM</sequence>
<dbReference type="GO" id="GO:0046690">
    <property type="term" value="P:response to tellurium ion"/>
    <property type="evidence" value="ECO:0007669"/>
    <property type="project" value="UniProtKB-KW"/>
</dbReference>
<dbReference type="EMBL" id="JAWDEU010000002">
    <property type="protein sequence ID" value="MDU0245952.1"/>
    <property type="molecule type" value="Genomic_DNA"/>
</dbReference>
<comment type="similarity">
    <text evidence="1">Belongs to the CAPAB/TerDEXZ family.</text>
</comment>
<evidence type="ECO:0000313" key="4">
    <source>
        <dbReference type="EMBL" id="MDU0245952.1"/>
    </source>
</evidence>
<feature type="domain" description="TerD" evidence="3">
    <location>
        <begin position="1"/>
        <end position="64"/>
    </location>
</feature>
<dbReference type="PANTHER" id="PTHR32097">
    <property type="entry name" value="CAMP-BINDING PROTEIN 1-RELATED"/>
    <property type="match status" value="1"/>
</dbReference>
<dbReference type="PANTHER" id="PTHR32097:SF4">
    <property type="entry name" value="GENERAL STRESS PROTEIN 16U"/>
    <property type="match status" value="1"/>
</dbReference>
<dbReference type="CDD" id="cd06974">
    <property type="entry name" value="TerD_like"/>
    <property type="match status" value="1"/>
</dbReference>
<accession>A0AAE4IJ67</accession>
<gene>
    <name evidence="4" type="ORF">RVH16_14715</name>
</gene>
<reference evidence="4" key="1">
    <citation type="submission" date="2023-10" db="EMBL/GenBank/DDBJ databases">
        <title>Genome of Potential pathogenic bacteria in Crohn's disease.</title>
        <authorList>
            <person name="Rodriguez-Palacios A."/>
        </authorList>
    </citation>
    <scope>NUCLEOTIDE SEQUENCE</scope>
    <source>
        <strain evidence="4">CavFT-hAR50</strain>
    </source>
</reference>
<dbReference type="Proteomes" id="UP001181247">
    <property type="component" value="Unassembled WGS sequence"/>
</dbReference>
<evidence type="ECO:0000313" key="5">
    <source>
        <dbReference type="Proteomes" id="UP001181247"/>
    </source>
</evidence>
<feature type="domain" description="TerD" evidence="3">
    <location>
        <begin position="93"/>
        <end position="217"/>
    </location>
</feature>
<organism evidence="4 5">
    <name type="scientific">Bacteroides uniformis</name>
    <dbReference type="NCBI Taxonomy" id="820"/>
    <lineage>
        <taxon>Bacteria</taxon>
        <taxon>Pseudomonadati</taxon>
        <taxon>Bacteroidota</taxon>
        <taxon>Bacteroidia</taxon>
        <taxon>Bacteroidales</taxon>
        <taxon>Bacteroidaceae</taxon>
        <taxon>Bacteroides</taxon>
    </lineage>
</organism>
<evidence type="ECO:0000256" key="1">
    <source>
        <dbReference type="ARBA" id="ARBA00008775"/>
    </source>
</evidence>
<evidence type="ECO:0000256" key="2">
    <source>
        <dbReference type="ARBA" id="ARBA00022686"/>
    </source>
</evidence>